<keyword evidence="1" id="KW-0812">Transmembrane</keyword>
<keyword evidence="3" id="KW-1185">Reference proteome</keyword>
<keyword evidence="1" id="KW-0472">Membrane</keyword>
<feature type="transmembrane region" description="Helical" evidence="1">
    <location>
        <begin position="27"/>
        <end position="44"/>
    </location>
</feature>
<dbReference type="Proteomes" id="UP001163726">
    <property type="component" value="Plasmid pCadTS8_2"/>
</dbReference>
<reference evidence="2" key="1">
    <citation type="submission" date="2022-10" db="EMBL/GenBank/DDBJ databases">
        <title>Catenovulum adriacola sp. nov. isolated in the Harbour of Susak.</title>
        <authorList>
            <person name="Schoch T."/>
            <person name="Reich S.J."/>
            <person name="Stoeferle S."/>
            <person name="Flaiz M."/>
            <person name="Kazda M."/>
            <person name="Riedel C.U."/>
            <person name="Duerre P."/>
        </authorList>
    </citation>
    <scope>NUCLEOTIDE SEQUENCE</scope>
    <source>
        <strain evidence="2">TS8</strain>
        <plasmid evidence="2">pCadTS8_2</plasmid>
    </source>
</reference>
<dbReference type="EMBL" id="CP109967">
    <property type="protein sequence ID" value="WAJ72403.1"/>
    <property type="molecule type" value="Genomic_DNA"/>
</dbReference>
<evidence type="ECO:0000313" key="3">
    <source>
        <dbReference type="Proteomes" id="UP001163726"/>
    </source>
</evidence>
<sequence>MLVSIGVVLLTLSCAIAFIPRWSTWSLITLLFSFCMAGWTLMHIRTTLYQPTVMLFSDDNCVIDDKVYQVAFHSFYLGDWFWLKLVDKTLANSQPLYIVLSPNMIEQPSKCQLKRCLKRINSAKIKT</sequence>
<proteinExistence type="predicted"/>
<geneLocation type="plasmid" evidence="2 3">
    <name>pCadTS8_2</name>
</geneLocation>
<evidence type="ECO:0008006" key="4">
    <source>
        <dbReference type="Google" id="ProtNLM"/>
    </source>
</evidence>
<keyword evidence="2" id="KW-0614">Plasmid</keyword>
<accession>A0ABY7AS87</accession>
<organism evidence="2 3">
    <name type="scientific">Catenovulum adriaticum</name>
    <dbReference type="NCBI Taxonomy" id="2984846"/>
    <lineage>
        <taxon>Bacteria</taxon>
        <taxon>Pseudomonadati</taxon>
        <taxon>Pseudomonadota</taxon>
        <taxon>Gammaproteobacteria</taxon>
        <taxon>Alteromonadales</taxon>
        <taxon>Alteromonadaceae</taxon>
        <taxon>Catenovulum</taxon>
    </lineage>
</organism>
<evidence type="ECO:0000256" key="1">
    <source>
        <dbReference type="SAM" id="Phobius"/>
    </source>
</evidence>
<dbReference type="RefSeq" id="WP_268077192.1">
    <property type="nucleotide sequence ID" value="NZ_CP109967.1"/>
</dbReference>
<gene>
    <name evidence="2" type="ORF">OLW01_16845</name>
</gene>
<keyword evidence="1" id="KW-1133">Transmembrane helix</keyword>
<evidence type="ECO:0000313" key="2">
    <source>
        <dbReference type="EMBL" id="WAJ72403.1"/>
    </source>
</evidence>
<name>A0ABY7AS87_9ALTE</name>
<protein>
    <recommendedName>
        <fullName evidence="4">Toxin CptA</fullName>
    </recommendedName>
</protein>